<accession>A0AAV7HBM6</accession>
<dbReference type="AlphaFoldDB" id="A0AAV7HBM6"/>
<evidence type="ECO:0000313" key="1">
    <source>
        <dbReference type="EMBL" id="KAH0466441.1"/>
    </source>
</evidence>
<evidence type="ECO:0000313" key="2">
    <source>
        <dbReference type="Proteomes" id="UP000775213"/>
    </source>
</evidence>
<organism evidence="1 2">
    <name type="scientific">Dendrobium chrysotoxum</name>
    <name type="common">Orchid</name>
    <dbReference type="NCBI Taxonomy" id="161865"/>
    <lineage>
        <taxon>Eukaryota</taxon>
        <taxon>Viridiplantae</taxon>
        <taxon>Streptophyta</taxon>
        <taxon>Embryophyta</taxon>
        <taxon>Tracheophyta</taxon>
        <taxon>Spermatophyta</taxon>
        <taxon>Magnoliopsida</taxon>
        <taxon>Liliopsida</taxon>
        <taxon>Asparagales</taxon>
        <taxon>Orchidaceae</taxon>
        <taxon>Epidendroideae</taxon>
        <taxon>Malaxideae</taxon>
        <taxon>Dendrobiinae</taxon>
        <taxon>Dendrobium</taxon>
    </lineage>
</organism>
<proteinExistence type="predicted"/>
<keyword evidence="2" id="KW-1185">Reference proteome</keyword>
<dbReference type="EMBL" id="JAGFBR010000005">
    <property type="protein sequence ID" value="KAH0466441.1"/>
    <property type="molecule type" value="Genomic_DNA"/>
</dbReference>
<comment type="caution">
    <text evidence="1">The sequence shown here is derived from an EMBL/GenBank/DDBJ whole genome shotgun (WGS) entry which is preliminary data.</text>
</comment>
<reference evidence="1 2" key="1">
    <citation type="journal article" date="2021" name="Hortic Res">
        <title>Chromosome-scale assembly of the Dendrobium chrysotoxum genome enhances the understanding of orchid evolution.</title>
        <authorList>
            <person name="Zhang Y."/>
            <person name="Zhang G.Q."/>
            <person name="Zhang D."/>
            <person name="Liu X.D."/>
            <person name="Xu X.Y."/>
            <person name="Sun W.H."/>
            <person name="Yu X."/>
            <person name="Zhu X."/>
            <person name="Wang Z.W."/>
            <person name="Zhao X."/>
            <person name="Zhong W.Y."/>
            <person name="Chen H."/>
            <person name="Yin W.L."/>
            <person name="Huang T."/>
            <person name="Niu S.C."/>
            <person name="Liu Z.J."/>
        </authorList>
    </citation>
    <scope>NUCLEOTIDE SEQUENCE [LARGE SCALE GENOMIC DNA]</scope>
    <source>
        <strain evidence="1">Lindl</strain>
    </source>
</reference>
<gene>
    <name evidence="1" type="ORF">IEQ34_003679</name>
</gene>
<sequence length="70" mass="7719">MREDGMQCKWVELVPDRAIMSVWESPLAAKRELSWFRLKLGWGSLPLTLAAVETSPSSLPSSTAYDGPPA</sequence>
<name>A0AAV7HBM6_DENCH</name>
<dbReference type="Proteomes" id="UP000775213">
    <property type="component" value="Unassembled WGS sequence"/>
</dbReference>
<protein>
    <submittedName>
        <fullName evidence="1">Uncharacterized protein</fullName>
    </submittedName>
</protein>